<reference evidence="11" key="1">
    <citation type="journal article" date="2023" name="Plant J.">
        <title>The genome of the king protea, Protea cynaroides.</title>
        <authorList>
            <person name="Chang J."/>
            <person name="Duong T.A."/>
            <person name="Schoeman C."/>
            <person name="Ma X."/>
            <person name="Roodt D."/>
            <person name="Barker N."/>
            <person name="Li Z."/>
            <person name="Van de Peer Y."/>
            <person name="Mizrachi E."/>
        </authorList>
    </citation>
    <scope>NUCLEOTIDE SEQUENCE</scope>
    <source>
        <tissue evidence="11">Young leaves</tissue>
    </source>
</reference>
<comment type="similarity">
    <text evidence="2 9">Belongs to the peptidase S10 family.</text>
</comment>
<dbReference type="Pfam" id="PF00450">
    <property type="entry name" value="Peptidase_S10"/>
    <property type="match status" value="1"/>
</dbReference>
<protein>
    <recommendedName>
        <fullName evidence="9">Carboxypeptidase</fullName>
        <ecNumber evidence="9">3.4.16.-</ecNumber>
    </recommendedName>
</protein>
<keyword evidence="5 9" id="KW-0732">Signal</keyword>
<gene>
    <name evidence="11" type="ORF">NE237_005246</name>
</gene>
<evidence type="ECO:0000256" key="8">
    <source>
        <dbReference type="ARBA" id="ARBA00023180"/>
    </source>
</evidence>
<evidence type="ECO:0000313" key="12">
    <source>
        <dbReference type="Proteomes" id="UP001141806"/>
    </source>
</evidence>
<organism evidence="11 12">
    <name type="scientific">Protea cynaroides</name>
    <dbReference type="NCBI Taxonomy" id="273540"/>
    <lineage>
        <taxon>Eukaryota</taxon>
        <taxon>Viridiplantae</taxon>
        <taxon>Streptophyta</taxon>
        <taxon>Embryophyta</taxon>
        <taxon>Tracheophyta</taxon>
        <taxon>Spermatophyta</taxon>
        <taxon>Magnoliopsida</taxon>
        <taxon>Proteales</taxon>
        <taxon>Proteaceae</taxon>
        <taxon>Protea</taxon>
    </lineage>
</organism>
<keyword evidence="12" id="KW-1185">Reference proteome</keyword>
<keyword evidence="8" id="KW-0325">Glycoprotein</keyword>
<evidence type="ECO:0000256" key="5">
    <source>
        <dbReference type="ARBA" id="ARBA00022729"/>
    </source>
</evidence>
<evidence type="ECO:0000256" key="9">
    <source>
        <dbReference type="RuleBase" id="RU361156"/>
    </source>
</evidence>
<evidence type="ECO:0000313" key="11">
    <source>
        <dbReference type="EMBL" id="KAJ4972147.1"/>
    </source>
</evidence>
<keyword evidence="6 9" id="KW-0378">Hydrolase</keyword>
<dbReference type="PRINTS" id="PR00724">
    <property type="entry name" value="CRBOXYPTASEC"/>
</dbReference>
<proteinExistence type="inferred from homology"/>
<dbReference type="GO" id="GO:0005576">
    <property type="term" value="C:extracellular region"/>
    <property type="evidence" value="ECO:0007669"/>
    <property type="project" value="UniProtKB-SubCell"/>
</dbReference>
<dbReference type="PANTHER" id="PTHR11802:SF132">
    <property type="entry name" value="SERINE CARBOXYPEPTIDASE-LIKE 36-RELATED"/>
    <property type="match status" value="1"/>
</dbReference>
<dbReference type="PROSITE" id="PS00560">
    <property type="entry name" value="CARBOXYPEPT_SER_HIS"/>
    <property type="match status" value="1"/>
</dbReference>
<dbReference type="GO" id="GO:0006508">
    <property type="term" value="P:proteolysis"/>
    <property type="evidence" value="ECO:0007669"/>
    <property type="project" value="UniProtKB-KW"/>
</dbReference>
<name>A0A9Q0QUE5_9MAGN</name>
<evidence type="ECO:0000256" key="10">
    <source>
        <dbReference type="SAM" id="MobiDB-lite"/>
    </source>
</evidence>
<dbReference type="InterPro" id="IPR001563">
    <property type="entry name" value="Peptidase_S10"/>
</dbReference>
<dbReference type="FunFam" id="3.40.50.11320:FF:000002">
    <property type="entry name" value="Carboxypeptidase"/>
    <property type="match status" value="1"/>
</dbReference>
<dbReference type="InterPro" id="IPR029058">
    <property type="entry name" value="AB_hydrolase_fold"/>
</dbReference>
<evidence type="ECO:0000256" key="3">
    <source>
        <dbReference type="ARBA" id="ARBA00022525"/>
    </source>
</evidence>
<evidence type="ECO:0000256" key="7">
    <source>
        <dbReference type="ARBA" id="ARBA00023157"/>
    </source>
</evidence>
<feature type="chain" id="PRO_5040535309" description="Carboxypeptidase" evidence="9">
    <location>
        <begin position="28"/>
        <end position="546"/>
    </location>
</feature>
<evidence type="ECO:0000256" key="6">
    <source>
        <dbReference type="ARBA" id="ARBA00022801"/>
    </source>
</evidence>
<accession>A0A9Q0QUE5</accession>
<dbReference type="Gene3D" id="6.10.250.940">
    <property type="match status" value="1"/>
</dbReference>
<dbReference type="PANTHER" id="PTHR11802">
    <property type="entry name" value="SERINE PROTEASE FAMILY S10 SERINE CARBOXYPEPTIDASE"/>
    <property type="match status" value="1"/>
</dbReference>
<keyword evidence="4 9" id="KW-0121">Carboxypeptidase</keyword>
<dbReference type="GO" id="GO:0004185">
    <property type="term" value="F:serine-type carboxypeptidase activity"/>
    <property type="evidence" value="ECO:0007669"/>
    <property type="project" value="UniProtKB-UniRule"/>
</dbReference>
<dbReference type="Proteomes" id="UP001141806">
    <property type="component" value="Unassembled WGS sequence"/>
</dbReference>
<evidence type="ECO:0000256" key="4">
    <source>
        <dbReference type="ARBA" id="ARBA00022645"/>
    </source>
</evidence>
<dbReference type="GO" id="GO:0005773">
    <property type="term" value="C:vacuole"/>
    <property type="evidence" value="ECO:0007669"/>
    <property type="project" value="TreeGrafter"/>
</dbReference>
<dbReference type="SUPFAM" id="SSF53474">
    <property type="entry name" value="alpha/beta-Hydrolases"/>
    <property type="match status" value="1"/>
</dbReference>
<dbReference type="Gene3D" id="3.40.50.1820">
    <property type="entry name" value="alpha/beta hydrolase"/>
    <property type="match status" value="1"/>
</dbReference>
<keyword evidence="9" id="KW-0645">Protease</keyword>
<dbReference type="FunFam" id="3.40.50.1820:FF:000030">
    <property type="entry name" value="Carboxypeptidase"/>
    <property type="match status" value="1"/>
</dbReference>
<comment type="subcellular location">
    <subcellularLocation>
        <location evidence="1">Secreted</location>
    </subcellularLocation>
</comment>
<dbReference type="InterPro" id="IPR033124">
    <property type="entry name" value="Ser_caboxypep_his_AS"/>
</dbReference>
<sequence length="546" mass="61136">MRTPGSLLPLLLYVSLLSCCFMSSIAARQGDALRVFMKIKATGDMDTSDDLNTVLRDFKPELIPQQGSKEGDKISNLPGQPPNVNIGQYGGYIAVNETAGRALYYYFVEANSNRDSMPVIIWFNGGPGCSSLGYGAFEELGPLLVSKDKLIENPYSWNKLGNILFLESPAGVGYSYSNMTSDYTSTGDRRTAQEAYTFLINWLERFPEYKNKEFYLAGESYAGHYVPQLAYTILQQNNKGGISINLKGIFIGNPGLYDIDDRGIESMDDTLGHFEYLWRHNLISDEDWNTVQTSCDFTLPGQNRSEACQVVTVLNYLRTDENLDVYNIYGPKCYQDNTTVTSGPVGTGDPCAHNDVIAYLNRPEVVEALHAKITRFDEGYPSRDGTIVGKFDKWEDCRLVLLETWQDSPSSILPILKYLIAHQTRVLVFNGDLDAVVPYTATRESIKRLDLAERKKWHLWGNQEISGSLVVYEGNLTLATVRGAGHEVPLSQPRRAFELLQSFLEGNRLPIAKTKEDLSDLGINQNEDDLLTDPDNRRKGIKNPKG</sequence>
<dbReference type="PROSITE" id="PS00131">
    <property type="entry name" value="CARBOXYPEPT_SER_SER"/>
    <property type="match status" value="1"/>
</dbReference>
<dbReference type="EC" id="3.4.16.-" evidence="9"/>
<keyword evidence="3" id="KW-0964">Secreted</keyword>
<keyword evidence="7" id="KW-1015">Disulfide bond</keyword>
<dbReference type="EMBL" id="JAMYWD010000005">
    <property type="protein sequence ID" value="KAJ4972147.1"/>
    <property type="molecule type" value="Genomic_DNA"/>
</dbReference>
<dbReference type="InterPro" id="IPR018202">
    <property type="entry name" value="Ser_caboxypep_ser_AS"/>
</dbReference>
<dbReference type="OrthoDB" id="1914957at2759"/>
<dbReference type="PROSITE" id="PS51257">
    <property type="entry name" value="PROKAR_LIPOPROTEIN"/>
    <property type="match status" value="1"/>
</dbReference>
<comment type="caution">
    <text evidence="11">The sequence shown here is derived from an EMBL/GenBank/DDBJ whole genome shotgun (WGS) entry which is preliminary data.</text>
</comment>
<evidence type="ECO:0000256" key="1">
    <source>
        <dbReference type="ARBA" id="ARBA00004613"/>
    </source>
</evidence>
<evidence type="ECO:0000256" key="2">
    <source>
        <dbReference type="ARBA" id="ARBA00009431"/>
    </source>
</evidence>
<dbReference type="AlphaFoldDB" id="A0A9Q0QUE5"/>
<feature type="region of interest" description="Disordered" evidence="10">
    <location>
        <begin position="524"/>
        <end position="546"/>
    </location>
</feature>
<dbReference type="Gene3D" id="3.40.50.11320">
    <property type="match status" value="1"/>
</dbReference>
<feature type="signal peptide" evidence="9">
    <location>
        <begin position="1"/>
        <end position="27"/>
    </location>
</feature>